<name>A0ABT8AW14_9HYPH</name>
<dbReference type="Pfam" id="PF13649">
    <property type="entry name" value="Methyltransf_25"/>
    <property type="match status" value="1"/>
</dbReference>
<protein>
    <submittedName>
        <fullName evidence="2">Class I SAM-dependent methyltransferase</fullName>
        <ecNumber evidence="2">2.1.-.-</ecNumber>
    </submittedName>
</protein>
<dbReference type="Proteomes" id="UP001244297">
    <property type="component" value="Unassembled WGS sequence"/>
</dbReference>
<feature type="domain" description="Methyltransferase" evidence="1">
    <location>
        <begin position="57"/>
        <end position="149"/>
    </location>
</feature>
<dbReference type="PANTHER" id="PTHR43464:SF83">
    <property type="entry name" value="MALONYL-[ACYL-CARRIER PROTEIN] O-METHYLTRANSFERASE"/>
    <property type="match status" value="1"/>
</dbReference>
<gene>
    <name evidence="2" type="ORF">QWZ18_23765</name>
</gene>
<evidence type="ECO:0000313" key="3">
    <source>
        <dbReference type="Proteomes" id="UP001244297"/>
    </source>
</evidence>
<organism evidence="2 3">
    <name type="scientific">Methylobacterium longum</name>
    <dbReference type="NCBI Taxonomy" id="767694"/>
    <lineage>
        <taxon>Bacteria</taxon>
        <taxon>Pseudomonadati</taxon>
        <taxon>Pseudomonadota</taxon>
        <taxon>Alphaproteobacteria</taxon>
        <taxon>Hyphomicrobiales</taxon>
        <taxon>Methylobacteriaceae</taxon>
        <taxon>Methylobacterium</taxon>
    </lineage>
</organism>
<dbReference type="Gene3D" id="3.40.50.150">
    <property type="entry name" value="Vaccinia Virus protein VP39"/>
    <property type="match status" value="1"/>
</dbReference>
<reference evidence="3" key="1">
    <citation type="journal article" date="2019" name="Int. J. Syst. Evol. Microbiol.">
        <title>The Global Catalogue of Microorganisms (GCM) 10K type strain sequencing project: providing services to taxonomists for standard genome sequencing and annotation.</title>
        <authorList>
            <consortium name="The Broad Institute Genomics Platform"/>
            <consortium name="The Broad Institute Genome Sequencing Center for Infectious Disease"/>
            <person name="Wu L."/>
            <person name="Ma J."/>
        </authorList>
    </citation>
    <scope>NUCLEOTIDE SEQUENCE [LARGE SCALE GENOMIC DNA]</scope>
    <source>
        <strain evidence="3">CECT 7806</strain>
    </source>
</reference>
<dbReference type="InterPro" id="IPR029063">
    <property type="entry name" value="SAM-dependent_MTases_sf"/>
</dbReference>
<keyword evidence="3" id="KW-1185">Reference proteome</keyword>
<accession>A0ABT8AW14</accession>
<keyword evidence="2" id="KW-0808">Transferase</keyword>
<comment type="caution">
    <text evidence="2">The sequence shown here is derived from an EMBL/GenBank/DDBJ whole genome shotgun (WGS) entry which is preliminary data.</text>
</comment>
<dbReference type="EMBL" id="JAUFPT010000079">
    <property type="protein sequence ID" value="MDN3573620.1"/>
    <property type="molecule type" value="Genomic_DNA"/>
</dbReference>
<dbReference type="InterPro" id="IPR041698">
    <property type="entry name" value="Methyltransf_25"/>
</dbReference>
<dbReference type="GO" id="GO:0032259">
    <property type="term" value="P:methylation"/>
    <property type="evidence" value="ECO:0007669"/>
    <property type="project" value="UniProtKB-KW"/>
</dbReference>
<sequence length="231" mass="25691">MAKFHFVEDYETYVRQLKRDLPLDEAMSVAVGGDYQRIGAIECEILQHLGLRDGDRIVDFGCGSGRLAVNLAQTCTVDYLGLDVVQDLLDYARSRCPGTYRFARNTALALPVPEASVDVFAAFSVFTHLLHTECYIYLEEMYRALKPGGRVVASFLEFSMPSHWGVFTKTVGEQRTSTVPHLNTFIERSVWQTWAAHLGFETVRFIDGTAAPWPSGVYLGQSLVVLGKGAA</sequence>
<dbReference type="RefSeq" id="WP_238293852.1">
    <property type="nucleotide sequence ID" value="NZ_BPQS01000082.1"/>
</dbReference>
<dbReference type="SUPFAM" id="SSF53335">
    <property type="entry name" value="S-adenosyl-L-methionine-dependent methyltransferases"/>
    <property type="match status" value="1"/>
</dbReference>
<keyword evidence="2" id="KW-0489">Methyltransferase</keyword>
<evidence type="ECO:0000313" key="2">
    <source>
        <dbReference type="EMBL" id="MDN3573620.1"/>
    </source>
</evidence>
<dbReference type="GO" id="GO:0008168">
    <property type="term" value="F:methyltransferase activity"/>
    <property type="evidence" value="ECO:0007669"/>
    <property type="project" value="UniProtKB-KW"/>
</dbReference>
<dbReference type="PANTHER" id="PTHR43464">
    <property type="entry name" value="METHYLTRANSFERASE"/>
    <property type="match status" value="1"/>
</dbReference>
<evidence type="ECO:0000259" key="1">
    <source>
        <dbReference type="Pfam" id="PF13649"/>
    </source>
</evidence>
<proteinExistence type="predicted"/>
<dbReference type="EC" id="2.1.-.-" evidence="2"/>
<dbReference type="CDD" id="cd02440">
    <property type="entry name" value="AdoMet_MTases"/>
    <property type="match status" value="1"/>
</dbReference>